<dbReference type="InterPro" id="IPR010982">
    <property type="entry name" value="Lambda_DNA-bd_dom_sf"/>
</dbReference>
<dbReference type="SMART" id="SM00530">
    <property type="entry name" value="HTH_XRE"/>
    <property type="match status" value="1"/>
</dbReference>
<name>S4XQ75_SORCE</name>
<dbReference type="Pfam" id="PF13560">
    <property type="entry name" value="HTH_31"/>
    <property type="match status" value="1"/>
</dbReference>
<feature type="coiled-coil region" evidence="1">
    <location>
        <begin position="309"/>
        <end position="336"/>
    </location>
</feature>
<dbReference type="InterPro" id="IPR001387">
    <property type="entry name" value="Cro/C1-type_HTH"/>
</dbReference>
<dbReference type="AlphaFoldDB" id="S4XQ75"/>
<dbReference type="OrthoDB" id="5497910at2"/>
<dbReference type="KEGG" id="scu:SCE1572_39655"/>
<evidence type="ECO:0000313" key="4">
    <source>
        <dbReference type="EMBL" id="AGP32778.1"/>
    </source>
</evidence>
<evidence type="ECO:0000256" key="1">
    <source>
        <dbReference type="SAM" id="Coils"/>
    </source>
</evidence>
<dbReference type="PROSITE" id="PS50943">
    <property type="entry name" value="HTH_CROC1"/>
    <property type="match status" value="1"/>
</dbReference>
<dbReference type="Gene3D" id="1.10.260.40">
    <property type="entry name" value="lambda repressor-like DNA-binding domains"/>
    <property type="match status" value="1"/>
</dbReference>
<proteinExistence type="predicted"/>
<feature type="region of interest" description="Disordered" evidence="2">
    <location>
        <begin position="529"/>
        <end position="550"/>
    </location>
</feature>
<dbReference type="GO" id="GO:0003677">
    <property type="term" value="F:DNA binding"/>
    <property type="evidence" value="ECO:0007669"/>
    <property type="project" value="InterPro"/>
</dbReference>
<dbReference type="EMBL" id="CP003969">
    <property type="protein sequence ID" value="AGP32778.1"/>
    <property type="molecule type" value="Genomic_DNA"/>
</dbReference>
<accession>S4XQ75</accession>
<dbReference type="PATRIC" id="fig|1254432.3.peg.8971"/>
<organism evidence="4 5">
    <name type="scientific">Sorangium cellulosum So0157-2</name>
    <dbReference type="NCBI Taxonomy" id="1254432"/>
    <lineage>
        <taxon>Bacteria</taxon>
        <taxon>Pseudomonadati</taxon>
        <taxon>Myxococcota</taxon>
        <taxon>Polyangia</taxon>
        <taxon>Polyangiales</taxon>
        <taxon>Polyangiaceae</taxon>
        <taxon>Sorangium</taxon>
    </lineage>
</organism>
<dbReference type="RefSeq" id="WP_020739808.1">
    <property type="nucleotide sequence ID" value="NC_021658.1"/>
</dbReference>
<dbReference type="CDD" id="cd00093">
    <property type="entry name" value="HTH_XRE"/>
    <property type="match status" value="1"/>
</dbReference>
<gene>
    <name evidence="4" type="ORF">SCE1572_39655</name>
</gene>
<feature type="domain" description="HTH cro/C1-type" evidence="3">
    <location>
        <begin position="12"/>
        <end position="68"/>
    </location>
</feature>
<dbReference type="HOGENOM" id="CLU_402191_0_0_7"/>
<reference evidence="4 5" key="1">
    <citation type="journal article" date="2013" name="Sci. Rep.">
        <title>Extraordinary expansion of a Sorangium cellulosum genome from an alkaline milieu.</title>
        <authorList>
            <person name="Han K."/>
            <person name="Li Z.F."/>
            <person name="Peng R."/>
            <person name="Zhu L.P."/>
            <person name="Zhou T."/>
            <person name="Wang L.G."/>
            <person name="Li S.G."/>
            <person name="Zhang X.B."/>
            <person name="Hu W."/>
            <person name="Wu Z.H."/>
            <person name="Qin N."/>
            <person name="Li Y.Z."/>
        </authorList>
    </citation>
    <scope>NUCLEOTIDE SEQUENCE [LARGE SCALE GENOMIC DNA]</scope>
    <source>
        <strain evidence="4 5">So0157-2</strain>
    </source>
</reference>
<evidence type="ECO:0000259" key="3">
    <source>
        <dbReference type="PROSITE" id="PS50943"/>
    </source>
</evidence>
<dbReference type="SUPFAM" id="SSF47413">
    <property type="entry name" value="lambda repressor-like DNA-binding domains"/>
    <property type="match status" value="1"/>
</dbReference>
<evidence type="ECO:0000313" key="5">
    <source>
        <dbReference type="Proteomes" id="UP000014803"/>
    </source>
</evidence>
<dbReference type="eggNOG" id="COG1476">
    <property type="taxonomic scope" value="Bacteria"/>
</dbReference>
<evidence type="ECO:0000256" key="2">
    <source>
        <dbReference type="SAM" id="MobiDB-lite"/>
    </source>
</evidence>
<protein>
    <submittedName>
        <fullName evidence="4">XRE family transcriptional regulator</fullName>
    </submittedName>
</protein>
<sequence length="684" mass="77520">MIERLGDLGDLFRQFREMKKLTQEGLAERCGATVNRTQIALLEQGRRLPKPESLRAIAEQLGIPGETWAPFARDESHLRQQFEASVGELVGRVVGLRSMDIESVHAAEATTKTLFSGMLTATQSFDTLNSILLFYAVPRMSRAFFDRYLGGTAFQSIELFDAAIRRFHEEAIRLFSTFAEAYRKMNASNNLSTILEPLAARDLSAYTDRTVWDAPDPASLEGNRILPIPEHKLEFLGYISAAKYKAQKRKRETLAKYLRELAKEVRAKGPHALDEFGEKRRRKIDSLMRELGSTMAHTPISPLFVSNAANLENEANRILRDEKDEAEMERIQAQALSNLSHYISADHMDVYVATSMRSTSDFVSVNRFVARLFRHDQIAPLRLRYFNPTQSWIEDRVAKGLVEALMLRRASVTLYMAQKADSFGKDSEASVALGQGKPVIVYVPKLVLPSAGLDSESLMAETDLRLREMLLAQGRTAEDLDDLDHDGLFTEALTARIIALSDKQITEIVHLHWADFALLDESERIRGKDVKEKEAKDQDTDQKKDEDQMRRATRLREEYTKFVSAITRGELPELTSELRVEVERILVATTVGFEIRRARLFKEVHPLALQIILSTGVLNGILVSRSVDSCAYLLRGLLENKLQLELEPDDTNYRLLEKTTRSTVRVIARNTLLNNALDGLYDRL</sequence>
<dbReference type="Proteomes" id="UP000014803">
    <property type="component" value="Chromosome"/>
</dbReference>
<keyword evidence="1" id="KW-0175">Coiled coil</keyword>